<dbReference type="WBParaSite" id="PgR051X_g062_t01">
    <property type="protein sequence ID" value="PgR051X_g062_t01"/>
    <property type="gene ID" value="PgR051X_g062"/>
</dbReference>
<evidence type="ECO:0000313" key="1">
    <source>
        <dbReference type="Proteomes" id="UP000887569"/>
    </source>
</evidence>
<sequence>MSSFAKKLFFSFPVYTVISPSERLRCRNCHPVPPNHFPSEGIVNSRGIADEIYPHIRACDLRDRGRHLNQPALALAADLNAKKLKLLSICTCTGELPEDSSIKSWPRGGYLIERACRVGIVRFSISDGSFRIQGQ</sequence>
<proteinExistence type="predicted"/>
<dbReference type="AlphaFoldDB" id="A0A915BPW6"/>
<dbReference type="Proteomes" id="UP000887569">
    <property type="component" value="Unplaced"/>
</dbReference>
<keyword evidence="1" id="KW-1185">Reference proteome</keyword>
<protein>
    <submittedName>
        <fullName evidence="2">Uncharacterized protein</fullName>
    </submittedName>
</protein>
<evidence type="ECO:0000313" key="2">
    <source>
        <dbReference type="WBParaSite" id="PgR051X_g062_t01"/>
    </source>
</evidence>
<reference evidence="2" key="1">
    <citation type="submission" date="2022-11" db="UniProtKB">
        <authorList>
            <consortium name="WormBaseParasite"/>
        </authorList>
    </citation>
    <scope>IDENTIFICATION</scope>
</reference>
<accession>A0A915BPW6</accession>
<organism evidence="1 2">
    <name type="scientific">Parascaris univalens</name>
    <name type="common">Nematode worm</name>
    <dbReference type="NCBI Taxonomy" id="6257"/>
    <lineage>
        <taxon>Eukaryota</taxon>
        <taxon>Metazoa</taxon>
        <taxon>Ecdysozoa</taxon>
        <taxon>Nematoda</taxon>
        <taxon>Chromadorea</taxon>
        <taxon>Rhabditida</taxon>
        <taxon>Spirurina</taxon>
        <taxon>Ascaridomorpha</taxon>
        <taxon>Ascaridoidea</taxon>
        <taxon>Ascarididae</taxon>
        <taxon>Parascaris</taxon>
    </lineage>
</organism>
<name>A0A915BPW6_PARUN</name>